<keyword evidence="2" id="KW-1185">Reference proteome</keyword>
<gene>
    <name evidence="1" type="ORF">SAMN05192551_1213</name>
</gene>
<dbReference type="EMBL" id="FOQA01000021">
    <property type="protein sequence ID" value="SFI42554.1"/>
    <property type="molecule type" value="Genomic_DNA"/>
</dbReference>
<proteinExistence type="predicted"/>
<name>A0A1I3I3J5_9FIRM</name>
<dbReference type="STRING" id="69895.SAMN05192551_1213"/>
<dbReference type="Proteomes" id="UP000199287">
    <property type="component" value="Unassembled WGS sequence"/>
</dbReference>
<organism evidence="1 2">
    <name type="scientific">Tindallia magadiensis</name>
    <dbReference type="NCBI Taxonomy" id="69895"/>
    <lineage>
        <taxon>Bacteria</taxon>
        <taxon>Bacillati</taxon>
        <taxon>Bacillota</taxon>
        <taxon>Clostridia</taxon>
        <taxon>Peptostreptococcales</taxon>
        <taxon>Tindalliaceae</taxon>
        <taxon>Tindallia</taxon>
    </lineage>
</organism>
<accession>A0A1I3I3J5</accession>
<protein>
    <submittedName>
        <fullName evidence="1">Uncharacterized protein</fullName>
    </submittedName>
</protein>
<evidence type="ECO:0000313" key="1">
    <source>
        <dbReference type="EMBL" id="SFI42554.1"/>
    </source>
</evidence>
<reference evidence="2" key="1">
    <citation type="submission" date="2016-10" db="EMBL/GenBank/DDBJ databases">
        <authorList>
            <person name="Varghese N."/>
            <person name="Submissions S."/>
        </authorList>
    </citation>
    <scope>NUCLEOTIDE SEQUENCE [LARGE SCALE GENOMIC DNA]</scope>
    <source>
        <strain evidence="2">Z-7934</strain>
    </source>
</reference>
<dbReference type="AlphaFoldDB" id="A0A1I3I3J5"/>
<sequence length="61" mass="7204">MHTFSSQVSARMKKRLESRNPDLLLYIDDPYIGELVDALIDVFAEEIADIRNEYLNKKDFR</sequence>
<dbReference type="RefSeq" id="WP_093373986.1">
    <property type="nucleotide sequence ID" value="NZ_FOQA01000021.1"/>
</dbReference>
<evidence type="ECO:0000313" key="2">
    <source>
        <dbReference type="Proteomes" id="UP000199287"/>
    </source>
</evidence>